<sequence length="107" mass="12276">MLIENVTFVSDRKQHSVYVNSEGIVECIDCRRKDGSIIDARGRLLIPPFINSHSHLGYAMTLGYGRKNETGTLLDAVQILREDVLPKITEEDLRSRMERIERDLFLS</sequence>
<dbReference type="InterPro" id="IPR011059">
    <property type="entry name" value="Metal-dep_hydrolase_composite"/>
</dbReference>
<proteinExistence type="predicted"/>
<dbReference type="AlphaFoldDB" id="A0A6A9QVF3"/>
<evidence type="ECO:0008006" key="3">
    <source>
        <dbReference type="Google" id="ProtNLM"/>
    </source>
</evidence>
<dbReference type="RefSeq" id="WP_156016605.1">
    <property type="nucleotide sequence ID" value="NZ_WGGD01000005.1"/>
</dbReference>
<organism evidence="1 2">
    <name type="scientific">Sulfuracidifex metallicus DSM 6482 = JCM 9184</name>
    <dbReference type="NCBI Taxonomy" id="523847"/>
    <lineage>
        <taxon>Archaea</taxon>
        <taxon>Thermoproteota</taxon>
        <taxon>Thermoprotei</taxon>
        <taxon>Sulfolobales</taxon>
        <taxon>Sulfolobaceae</taxon>
        <taxon>Sulfuracidifex</taxon>
    </lineage>
</organism>
<dbReference type="SUPFAM" id="SSF51338">
    <property type="entry name" value="Composite domain of metallo-dependent hydrolases"/>
    <property type="match status" value="1"/>
</dbReference>
<evidence type="ECO:0000313" key="2">
    <source>
        <dbReference type="Proteomes" id="UP000470772"/>
    </source>
</evidence>
<name>A0A6A9QVF3_SULME</name>
<keyword evidence="2" id="KW-1185">Reference proteome</keyword>
<reference evidence="1 2" key="1">
    <citation type="submission" date="2019-10" db="EMBL/GenBank/DDBJ databases">
        <title>Sequencing and Assembly of Multiple Reported Metal-Biooxidizing Members of the Extremely Thermoacidophilic Archaeal Family Sulfolobaceae.</title>
        <authorList>
            <person name="Counts J.A."/>
            <person name="Kelly R.M."/>
        </authorList>
    </citation>
    <scope>NUCLEOTIDE SEQUENCE [LARGE SCALE GENOMIC DNA]</scope>
    <source>
        <strain evidence="1 2">DSM 6482</strain>
    </source>
</reference>
<dbReference type="Proteomes" id="UP000470772">
    <property type="component" value="Unassembled WGS sequence"/>
</dbReference>
<comment type="caution">
    <text evidence="1">The sequence shown here is derived from an EMBL/GenBank/DDBJ whole genome shotgun (WGS) entry which is preliminary data.</text>
</comment>
<accession>A0A6A9QVF3</accession>
<dbReference type="Gene3D" id="2.30.40.10">
    <property type="entry name" value="Urease, subunit C, domain 1"/>
    <property type="match status" value="1"/>
</dbReference>
<dbReference type="Gene3D" id="3.20.20.140">
    <property type="entry name" value="Metal-dependent hydrolases"/>
    <property type="match status" value="1"/>
</dbReference>
<dbReference type="GO" id="GO:0016810">
    <property type="term" value="F:hydrolase activity, acting on carbon-nitrogen (but not peptide) bonds"/>
    <property type="evidence" value="ECO:0007669"/>
    <property type="project" value="InterPro"/>
</dbReference>
<dbReference type="EMBL" id="WGGD01000005">
    <property type="protein sequence ID" value="MUN29042.1"/>
    <property type="molecule type" value="Genomic_DNA"/>
</dbReference>
<protein>
    <recommendedName>
        <fullName evidence="3">Amidohydrolase family protein</fullName>
    </recommendedName>
</protein>
<gene>
    <name evidence="1" type="ORF">GC250_06245</name>
</gene>
<evidence type="ECO:0000313" key="1">
    <source>
        <dbReference type="EMBL" id="MUN29042.1"/>
    </source>
</evidence>